<proteinExistence type="predicted"/>
<sequence>MGVSPIGSRATFRDEGFVNLSGLDDVVGGVGGCVLVRILVSMGDEMSQTMGLVSVEHQDVERELRLWGAVDVERDSKLQGVGLRVFRSGLDV</sequence>
<organism evidence="1 2">
    <name type="scientific">Lupinus luteus</name>
    <name type="common">European yellow lupine</name>
    <dbReference type="NCBI Taxonomy" id="3873"/>
    <lineage>
        <taxon>Eukaryota</taxon>
        <taxon>Viridiplantae</taxon>
        <taxon>Streptophyta</taxon>
        <taxon>Embryophyta</taxon>
        <taxon>Tracheophyta</taxon>
        <taxon>Spermatophyta</taxon>
        <taxon>Magnoliopsida</taxon>
        <taxon>eudicotyledons</taxon>
        <taxon>Gunneridae</taxon>
        <taxon>Pentapetalae</taxon>
        <taxon>rosids</taxon>
        <taxon>fabids</taxon>
        <taxon>Fabales</taxon>
        <taxon>Fabaceae</taxon>
        <taxon>Papilionoideae</taxon>
        <taxon>50 kb inversion clade</taxon>
        <taxon>genistoids sensu lato</taxon>
        <taxon>core genistoids</taxon>
        <taxon>Genisteae</taxon>
        <taxon>Lupinus</taxon>
    </lineage>
</organism>
<name>A0AAV1XSF7_LUPLU</name>
<evidence type="ECO:0000313" key="1">
    <source>
        <dbReference type="EMBL" id="CAL0324604.1"/>
    </source>
</evidence>
<evidence type="ECO:0000313" key="2">
    <source>
        <dbReference type="Proteomes" id="UP001497480"/>
    </source>
</evidence>
<keyword evidence="2" id="KW-1185">Reference proteome</keyword>
<accession>A0AAV1XSF7</accession>
<dbReference type="Proteomes" id="UP001497480">
    <property type="component" value="Unassembled WGS sequence"/>
</dbReference>
<protein>
    <submittedName>
        <fullName evidence="1">Uncharacterized protein</fullName>
    </submittedName>
</protein>
<comment type="caution">
    <text evidence="1">The sequence shown here is derived from an EMBL/GenBank/DDBJ whole genome shotgun (WGS) entry which is preliminary data.</text>
</comment>
<reference evidence="1 2" key="1">
    <citation type="submission" date="2024-03" db="EMBL/GenBank/DDBJ databases">
        <authorList>
            <person name="Martinez-Hernandez J."/>
        </authorList>
    </citation>
    <scope>NUCLEOTIDE SEQUENCE [LARGE SCALE GENOMIC DNA]</scope>
</reference>
<dbReference type="AlphaFoldDB" id="A0AAV1XSF7"/>
<dbReference type="EMBL" id="CAXHTB010000018">
    <property type="protein sequence ID" value="CAL0324604.1"/>
    <property type="molecule type" value="Genomic_DNA"/>
</dbReference>
<gene>
    <name evidence="1" type="ORF">LLUT_LOCUS25664</name>
</gene>